<name>A0A1B0D2H3_PHLPP</name>
<evidence type="ECO:0000256" key="6">
    <source>
        <dbReference type="ARBA" id="ARBA00022737"/>
    </source>
</evidence>
<evidence type="ECO:0000256" key="7">
    <source>
        <dbReference type="ARBA" id="ARBA00022776"/>
    </source>
</evidence>
<evidence type="ECO:0000256" key="10">
    <source>
        <dbReference type="ARBA" id="ARBA00023242"/>
    </source>
</evidence>
<comment type="subcellular location">
    <subcellularLocation>
        <location evidence="2">Cytoplasm</location>
    </subcellularLocation>
    <subcellularLocation>
        <location evidence="1">Nucleus</location>
    </subcellularLocation>
</comment>
<dbReference type="GO" id="GO:0005634">
    <property type="term" value="C:nucleus"/>
    <property type="evidence" value="ECO:0007669"/>
    <property type="project" value="UniProtKB-SubCell"/>
</dbReference>
<dbReference type="SUPFAM" id="SSF52540">
    <property type="entry name" value="P-loop containing nucleoside triphosphate hydrolases"/>
    <property type="match status" value="2"/>
</dbReference>
<evidence type="ECO:0000313" key="13">
    <source>
        <dbReference type="Proteomes" id="UP000092462"/>
    </source>
</evidence>
<dbReference type="InterPro" id="IPR001715">
    <property type="entry name" value="CH_dom"/>
</dbReference>
<dbReference type="Gene3D" id="1.20.5.190">
    <property type="match status" value="8"/>
</dbReference>
<evidence type="ECO:0000256" key="4">
    <source>
        <dbReference type="ARBA" id="ARBA00022553"/>
    </source>
</evidence>
<dbReference type="InterPro" id="IPR027417">
    <property type="entry name" value="P-loop_NTPase"/>
</dbReference>
<dbReference type="EnsemblMetazoa" id="PPAI001546-RA">
    <property type="protein sequence ID" value="PPAI001546-PA"/>
    <property type="gene ID" value="PPAI001546"/>
</dbReference>
<dbReference type="InterPro" id="IPR000048">
    <property type="entry name" value="IQ_motif_EF-hand-BS"/>
</dbReference>
<evidence type="ECO:0000256" key="8">
    <source>
        <dbReference type="ARBA" id="ARBA00022860"/>
    </source>
</evidence>
<keyword evidence="8" id="KW-0112">Calmodulin-binding</keyword>
<keyword evidence="6" id="KW-0677">Repeat</keyword>
<dbReference type="Pfam" id="PF00612">
    <property type="entry name" value="IQ"/>
    <property type="match status" value="8"/>
</dbReference>
<dbReference type="SMART" id="SM00015">
    <property type="entry name" value="IQ"/>
    <property type="match status" value="25"/>
</dbReference>
<dbReference type="VEuPathDB" id="VectorBase:PPAI001546"/>
<dbReference type="Gene3D" id="1.10.418.10">
    <property type="entry name" value="Calponin-like domain"/>
    <property type="match status" value="1"/>
</dbReference>
<dbReference type="SUPFAM" id="SSF47576">
    <property type="entry name" value="Calponin-homology domain, CH-domain"/>
    <property type="match status" value="1"/>
</dbReference>
<dbReference type="GO" id="GO:0005737">
    <property type="term" value="C:cytoplasm"/>
    <property type="evidence" value="ECO:0007669"/>
    <property type="project" value="UniProtKB-SubCell"/>
</dbReference>
<dbReference type="PROSITE" id="PS50096">
    <property type="entry name" value="IQ"/>
    <property type="match status" value="8"/>
</dbReference>
<protein>
    <submittedName>
        <fullName evidence="12">Uncharacterized protein</fullName>
    </submittedName>
</protein>
<keyword evidence="11" id="KW-0131">Cell cycle</keyword>
<dbReference type="GO" id="GO:0007051">
    <property type="term" value="P:spindle organization"/>
    <property type="evidence" value="ECO:0007669"/>
    <property type="project" value="TreeGrafter"/>
</dbReference>
<dbReference type="GO" id="GO:0051295">
    <property type="term" value="P:establishment of meiotic spindle localization"/>
    <property type="evidence" value="ECO:0007669"/>
    <property type="project" value="TreeGrafter"/>
</dbReference>
<keyword evidence="4" id="KW-0597">Phosphoprotein</keyword>
<dbReference type="InterPro" id="IPR036872">
    <property type="entry name" value="CH_dom_sf"/>
</dbReference>
<dbReference type="CDD" id="cd23767">
    <property type="entry name" value="IQCD"/>
    <property type="match status" value="1"/>
</dbReference>
<keyword evidence="13" id="KW-1185">Reference proteome</keyword>
<dbReference type="GO" id="GO:0000922">
    <property type="term" value="C:spindle pole"/>
    <property type="evidence" value="ECO:0007669"/>
    <property type="project" value="TreeGrafter"/>
</dbReference>
<dbReference type="FunFam" id="1.10.418.10:FF:000051">
    <property type="entry name" value="Abnormal spindle-like microcephaly-associated protein homolog"/>
    <property type="match status" value="1"/>
</dbReference>
<dbReference type="GO" id="GO:0051301">
    <property type="term" value="P:cell division"/>
    <property type="evidence" value="ECO:0007669"/>
    <property type="project" value="UniProtKB-KW"/>
</dbReference>
<dbReference type="PANTHER" id="PTHR22706:SF1">
    <property type="entry name" value="ASSEMBLY FACTOR FOR SPINDLE MICROTUBULES"/>
    <property type="match status" value="1"/>
</dbReference>
<accession>A0A1B0D2H3</accession>
<keyword evidence="10" id="KW-0539">Nucleus</keyword>
<evidence type="ECO:0000313" key="12">
    <source>
        <dbReference type="EnsemblMetazoa" id="PPAI001546-PA"/>
    </source>
</evidence>
<keyword evidence="7" id="KW-0498">Mitosis</keyword>
<proteinExistence type="predicted"/>
<reference evidence="12" key="1">
    <citation type="submission" date="2022-08" db="UniProtKB">
        <authorList>
            <consortium name="EnsemblMetazoa"/>
        </authorList>
    </citation>
    <scope>IDENTIFICATION</scope>
    <source>
        <strain evidence="12">Israel</strain>
    </source>
</reference>
<evidence type="ECO:0000256" key="3">
    <source>
        <dbReference type="ARBA" id="ARBA00022490"/>
    </source>
</evidence>
<organism evidence="12 13">
    <name type="scientific">Phlebotomus papatasi</name>
    <name type="common">Sandfly</name>
    <dbReference type="NCBI Taxonomy" id="29031"/>
    <lineage>
        <taxon>Eukaryota</taxon>
        <taxon>Metazoa</taxon>
        <taxon>Ecdysozoa</taxon>
        <taxon>Arthropoda</taxon>
        <taxon>Hexapoda</taxon>
        <taxon>Insecta</taxon>
        <taxon>Pterygota</taxon>
        <taxon>Neoptera</taxon>
        <taxon>Endopterygota</taxon>
        <taxon>Diptera</taxon>
        <taxon>Nematocera</taxon>
        <taxon>Psychodoidea</taxon>
        <taxon>Psychodidae</taxon>
        <taxon>Phlebotomus</taxon>
        <taxon>Phlebotomus</taxon>
    </lineage>
</organism>
<sequence length="1687" mass="201161">MKNLSGQSREQEYLKLNQGSMPNLHEIEKINSIENNRYFFAGSEVELLNVEERVSTIAFHVNEIRAQSSQVNLHEVETEVSPIGQETEELFKVPQLKRNRDHLVSSNVEVRSSLMTLSPPKKYRPDDVCSARASSADGLSVKTWSRYQPKKLKPLTLQKAKTPQKSAPEEREFTQIYDVRCLRSVVNPDPFAATTTCDPFLSATIFLDDEAVEKHEKHFKKWLNALVTVPEELNGADQKIDVARLFNEVKNKELTLAPTKESVSAKYFIKYRLETLRKAAFDLYQSQEVQQTLSYVTVLVEKKQLTIQQNRDLHKDLALQRQILELIFCFNPLWLRIGLEVVFNEKIELNSNRDIHGLTNFILNRLFRNKALEKKGNRSYALSNEYGTKIKKFALKQLYHLIYLLDRAKQKRIIKHNPCLFVKGARYKESMEIMTQISSLLVTNIGDILRYLKRIGYVLVHKQTYLDEFDYAFGNLATDLRDGIRLTRVMEVILMREDLSKNLRYPAISLLQKRYNADVALAALTEAEFEIVGNITGKDIAEGHREKTLSLLWQIIYKFRAPKFNAAATTIQKWWRNSWLNVVIRRRIEYRKEMHRHQAAMVIQSVFRGYLARKGYRVFREERIVAAIVIQTYYRRFSAEKNYARIRWAVTTVQRWWVSVRAVKRDRGKFLQTRAATIKIQTWYRRVQMAKKLMAIARERKLVKKSVIVIQRAVKSYLIRKRLRDTVEKVVKFNRQQKLEHNAATVIQSQWRMMRIRRDFVTLRNATIGIQKIWRRRQLAKNDHSQFLKIKASAITLQRRWRAQRAMKLQKMQFVEIKKAAIVLQRQFRALRAMRTSRETFQILKSTTILVQRKIRATLAMKHSRKDFLTKKNAAVTIQRCFRARKLMLKHQFELVCLRESTVTIQRFFRGYLLMRTQRREFLQLKQATMTLQRYFRAKQLMKQEKSQYQALKKATIVIQTRFRALRDMKKTRKEFLRKKQAALVIQQRFRATKLMKCQRMEFINYQYSTIVIQRYFRGWRMMMNTRADFLIKKTAALAIQRRFRAQKSMKNARREFLEKKKASVCIQNWWRATQIMRKSREDFQKLRKTTIFVQRSFRAKQMMRKHRSDFQRLVGASLTIQRAWRAKIAMRKSFVEYSKLRKATIVLQRRFRARRAMIEQQKKYKEMKNASVVIQRKWRATLAKRKQREEFLQLKCASMTIQRKLRATFEMKRCRGWFIEVKRAVVVISEHWRATLLMRRQRKEYLQVRQNIVLLQTQWRATLMMRQVRREYENINKAAITLQRRFRAKRTMESARRDFQALRNATIVFQRRFRAQKLMQETRKDFQSLLQAAILIQKRFREKRLTTNTREEFLAKKSAVIIIQKHFRSFLEMRRQRKEYQRIKQATVILQRKFRAHMQMKKIRCQYLLIRSLVICLQRKFRAKMAMEYARKDFLKLKRATILIQRQFRAKMSARKLREEFSSAKRNIVKIQALARGFLARKRFAELMTPEAIEMRRRVKAAKTIQSVWRGYVTRKRKQTRSMREIAEKIVNTRKMAKPTDTVRYHLHMAMRVLKGSFGVAEISRVLAKMENLSRSVPHVLIPNARFVATFCCSVMAEAIRSEPHKLIIESCARVMLNLARYEHTVEIVFLPDAFTIIAQMLLRWSDKQCGIFNTLCTLIWVFIQDPKKNRKDTSKTGYIYIIKCE</sequence>
<dbReference type="PANTHER" id="PTHR22706">
    <property type="entry name" value="ASSEMBLY FACTOR FOR SPINDLE MICROTUBULES"/>
    <property type="match status" value="1"/>
</dbReference>
<evidence type="ECO:0000256" key="11">
    <source>
        <dbReference type="ARBA" id="ARBA00023306"/>
    </source>
</evidence>
<evidence type="ECO:0000256" key="9">
    <source>
        <dbReference type="ARBA" id="ARBA00023054"/>
    </source>
</evidence>
<dbReference type="SMART" id="SM00033">
    <property type="entry name" value="CH"/>
    <property type="match status" value="1"/>
</dbReference>
<dbReference type="VEuPathDB" id="VectorBase:PPAPM1_008510"/>
<keyword evidence="9" id="KW-0175">Coiled coil</keyword>
<evidence type="ECO:0000256" key="2">
    <source>
        <dbReference type="ARBA" id="ARBA00004496"/>
    </source>
</evidence>
<evidence type="ECO:0000256" key="5">
    <source>
        <dbReference type="ARBA" id="ARBA00022618"/>
    </source>
</evidence>
<dbReference type="PROSITE" id="PS50021">
    <property type="entry name" value="CH"/>
    <property type="match status" value="1"/>
</dbReference>
<dbReference type="Proteomes" id="UP000092462">
    <property type="component" value="Unassembled WGS sequence"/>
</dbReference>
<dbReference type="CDD" id="cd21223">
    <property type="entry name" value="CH_ASPM_rpt1"/>
    <property type="match status" value="1"/>
</dbReference>
<dbReference type="GO" id="GO:0000278">
    <property type="term" value="P:mitotic cell cycle"/>
    <property type="evidence" value="ECO:0007669"/>
    <property type="project" value="TreeGrafter"/>
</dbReference>
<keyword evidence="5" id="KW-0132">Cell division</keyword>
<dbReference type="EMBL" id="AJVK01022812">
    <property type="status" value="NOT_ANNOTATED_CDS"/>
    <property type="molecule type" value="Genomic_DNA"/>
</dbReference>
<dbReference type="GO" id="GO:0005516">
    <property type="term" value="F:calmodulin binding"/>
    <property type="evidence" value="ECO:0007669"/>
    <property type="project" value="UniProtKB-KW"/>
</dbReference>
<evidence type="ECO:0000256" key="1">
    <source>
        <dbReference type="ARBA" id="ARBA00004123"/>
    </source>
</evidence>
<dbReference type="InterPro" id="IPR051185">
    <property type="entry name" value="ASPM"/>
</dbReference>
<keyword evidence="3" id="KW-0963">Cytoplasm</keyword>